<keyword evidence="3" id="KW-1185">Reference proteome</keyword>
<dbReference type="PANTHER" id="PTHR28283:SF1">
    <property type="entry name" value="3',5'-CYCLIC-NUCLEOTIDE PHOSPHODIESTERASE 1"/>
    <property type="match status" value="1"/>
</dbReference>
<dbReference type="Gene3D" id="3.60.15.10">
    <property type="entry name" value="Ribonuclease Z/Hydroxyacylglutathione hydrolase-like"/>
    <property type="match status" value="1"/>
</dbReference>
<gene>
    <name evidence="2" type="ORF">AAFC00_003159</name>
</gene>
<feature type="region of interest" description="Disordered" evidence="1">
    <location>
        <begin position="247"/>
        <end position="267"/>
    </location>
</feature>
<name>A0ABR3P9H8_9PEZI</name>
<evidence type="ECO:0000313" key="2">
    <source>
        <dbReference type="EMBL" id="KAL1302823.1"/>
    </source>
</evidence>
<dbReference type="SUPFAM" id="SSF56281">
    <property type="entry name" value="Metallo-hydrolase/oxidoreductase"/>
    <property type="match status" value="1"/>
</dbReference>
<feature type="compositionally biased region" description="Low complexity" evidence="1">
    <location>
        <begin position="87"/>
        <end position="101"/>
    </location>
</feature>
<dbReference type="EMBL" id="JBFMKM010000012">
    <property type="protein sequence ID" value="KAL1302823.1"/>
    <property type="molecule type" value="Genomic_DNA"/>
</dbReference>
<evidence type="ECO:0000256" key="1">
    <source>
        <dbReference type="SAM" id="MobiDB-lite"/>
    </source>
</evidence>
<dbReference type="Pfam" id="PF02112">
    <property type="entry name" value="PDEase_II"/>
    <property type="match status" value="2"/>
</dbReference>
<dbReference type="CDD" id="cd07735">
    <property type="entry name" value="class_II_PDE_MBL-fold"/>
    <property type="match status" value="1"/>
</dbReference>
<evidence type="ECO:0008006" key="4">
    <source>
        <dbReference type="Google" id="ProtNLM"/>
    </source>
</evidence>
<accession>A0ABR3P9H8</accession>
<sequence length="565" mass="60411">MKGRHETREKAAAIQVICLGSGGGPSEDNVTGLLVRSIATNWARGSLLAVDAGSHMAAITRILEHDMPLVSETPDVEMEVRAEVQPEDSSPLSSSPPSSRDTPPPPPIPTILEAGPFAGLPLPNASARANAAHIVRNHVSTYLITHPHLDHLSGFAINTASFHATSRPKKLAAMPFTVDAIKRHIFNDVIWPNLTDEDGGVGFVTFQRLKEGGDVMVGEGEGRGYIEVCEGLGVKGFKISHGHCARSDSSAMQPHRSSLGNTSDTNYAGVHTPGGSVETKRSTSFSLLGDRGGYMSPNPGGQLAQGFVNEVPPSSIVDSTVYFIRDDATSREILIFGDVEPDSVSSAPRLNNIWREAAPKIASGVLVGMFIECSYDDSQPDAVLFGHMAPRHIVAELQALSELVKDEKVIRAQEKARRKRKRSAHYSSLPEPSSLSEAIEKKRSRSIAVGRSPGTPLRRSSQPLGVPEESAVPSPMSLPQSKGVEFSFDAPSVDATSVDAISVEAPLTGLRVVIIHVKDTLKDGPHVSERILSQLNDHAAALEEGGWGKLGCEFIISESGGDYMF</sequence>
<feature type="region of interest" description="Disordered" evidence="1">
    <location>
        <begin position="80"/>
        <end position="114"/>
    </location>
</feature>
<protein>
    <recommendedName>
        <fullName evidence="4">3',5'-cyclic-nucleotide phosphodiesterase</fullName>
    </recommendedName>
</protein>
<feature type="compositionally biased region" description="Low complexity" evidence="1">
    <location>
        <begin position="427"/>
        <end position="437"/>
    </location>
</feature>
<dbReference type="InterPro" id="IPR036866">
    <property type="entry name" value="RibonucZ/Hydroxyglut_hydro"/>
</dbReference>
<evidence type="ECO:0000313" key="3">
    <source>
        <dbReference type="Proteomes" id="UP001562354"/>
    </source>
</evidence>
<proteinExistence type="predicted"/>
<dbReference type="RefSeq" id="XP_069199099.1">
    <property type="nucleotide sequence ID" value="XM_069342595.1"/>
</dbReference>
<dbReference type="InterPro" id="IPR000396">
    <property type="entry name" value="Pdiesterase2"/>
</dbReference>
<feature type="region of interest" description="Disordered" evidence="1">
    <location>
        <begin position="414"/>
        <end position="478"/>
    </location>
</feature>
<dbReference type="GeneID" id="95976861"/>
<dbReference type="PANTHER" id="PTHR28283">
    <property type="entry name" value="3',5'-CYCLIC-NUCLEOTIDE PHOSPHODIESTERASE 1"/>
    <property type="match status" value="1"/>
</dbReference>
<comment type="caution">
    <text evidence="2">The sequence shown here is derived from an EMBL/GenBank/DDBJ whole genome shotgun (WGS) entry which is preliminary data.</text>
</comment>
<organism evidence="2 3">
    <name type="scientific">Neodothiora populina</name>
    <dbReference type="NCBI Taxonomy" id="2781224"/>
    <lineage>
        <taxon>Eukaryota</taxon>
        <taxon>Fungi</taxon>
        <taxon>Dikarya</taxon>
        <taxon>Ascomycota</taxon>
        <taxon>Pezizomycotina</taxon>
        <taxon>Dothideomycetes</taxon>
        <taxon>Dothideomycetidae</taxon>
        <taxon>Dothideales</taxon>
        <taxon>Dothioraceae</taxon>
        <taxon>Neodothiora</taxon>
    </lineage>
</organism>
<dbReference type="Proteomes" id="UP001562354">
    <property type="component" value="Unassembled WGS sequence"/>
</dbReference>
<feature type="compositionally biased region" description="Polar residues" evidence="1">
    <location>
        <begin position="247"/>
        <end position="266"/>
    </location>
</feature>
<dbReference type="PRINTS" id="PR00388">
    <property type="entry name" value="PDIESTERASE2"/>
</dbReference>
<reference evidence="2 3" key="1">
    <citation type="submission" date="2024-07" db="EMBL/GenBank/DDBJ databases">
        <title>Draft sequence of the Neodothiora populina.</title>
        <authorList>
            <person name="Drown D.D."/>
            <person name="Schuette U.S."/>
            <person name="Buechlein A.B."/>
            <person name="Rusch D.R."/>
            <person name="Winton L.W."/>
            <person name="Adams G.A."/>
        </authorList>
    </citation>
    <scope>NUCLEOTIDE SEQUENCE [LARGE SCALE GENOMIC DNA]</scope>
    <source>
        <strain evidence="2 3">CPC 39397</strain>
    </source>
</reference>